<dbReference type="HOGENOM" id="CLU_3173279_0_0_7"/>
<dbReference type="Proteomes" id="UP000002139">
    <property type="component" value="Chromosome"/>
</dbReference>
<evidence type="ECO:0000313" key="3">
    <source>
        <dbReference type="Proteomes" id="UP000002139"/>
    </source>
</evidence>
<dbReference type="AlphaFoldDB" id="A9FVG9"/>
<evidence type="ECO:0000313" key="2">
    <source>
        <dbReference type="EMBL" id="CAN92275.1"/>
    </source>
</evidence>
<feature type="compositionally biased region" description="Basic residues" evidence="1">
    <location>
        <begin position="38"/>
        <end position="47"/>
    </location>
</feature>
<dbReference type="KEGG" id="scl:sce2116"/>
<keyword evidence="3" id="KW-1185">Reference proteome</keyword>
<gene>
    <name evidence="2" type="ordered locus">sce2116</name>
</gene>
<accession>A9FVG9</accession>
<dbReference type="EMBL" id="AM746676">
    <property type="protein sequence ID" value="CAN92275.1"/>
    <property type="molecule type" value="Genomic_DNA"/>
</dbReference>
<feature type="region of interest" description="Disordered" evidence="1">
    <location>
        <begin position="17"/>
        <end position="47"/>
    </location>
</feature>
<proteinExistence type="predicted"/>
<organism evidence="2 3">
    <name type="scientific">Sorangium cellulosum (strain So ce56)</name>
    <name type="common">Polyangium cellulosum (strain So ce56)</name>
    <dbReference type="NCBI Taxonomy" id="448385"/>
    <lineage>
        <taxon>Bacteria</taxon>
        <taxon>Pseudomonadati</taxon>
        <taxon>Myxococcota</taxon>
        <taxon>Polyangia</taxon>
        <taxon>Polyangiales</taxon>
        <taxon>Polyangiaceae</taxon>
        <taxon>Sorangium</taxon>
    </lineage>
</organism>
<sequence>MQPVYLAAKDNICTVYPEGSSWTPGHTGQERAPAGRAGRWRSRRDAR</sequence>
<evidence type="ECO:0000256" key="1">
    <source>
        <dbReference type="SAM" id="MobiDB-lite"/>
    </source>
</evidence>
<reference evidence="2 3" key="1">
    <citation type="journal article" date="2007" name="Nat. Biotechnol.">
        <title>Complete genome sequence of the myxobacterium Sorangium cellulosum.</title>
        <authorList>
            <person name="Schneiker S."/>
            <person name="Perlova O."/>
            <person name="Kaiser O."/>
            <person name="Gerth K."/>
            <person name="Alici A."/>
            <person name="Altmeyer M.O."/>
            <person name="Bartels D."/>
            <person name="Bekel T."/>
            <person name="Beyer S."/>
            <person name="Bode E."/>
            <person name="Bode H.B."/>
            <person name="Bolten C.J."/>
            <person name="Choudhuri J.V."/>
            <person name="Doss S."/>
            <person name="Elnakady Y.A."/>
            <person name="Frank B."/>
            <person name="Gaigalat L."/>
            <person name="Goesmann A."/>
            <person name="Groeger C."/>
            <person name="Gross F."/>
            <person name="Jelsbak L."/>
            <person name="Jelsbak L."/>
            <person name="Kalinowski J."/>
            <person name="Kegler C."/>
            <person name="Knauber T."/>
            <person name="Konietzny S."/>
            <person name="Kopp M."/>
            <person name="Krause L."/>
            <person name="Krug D."/>
            <person name="Linke B."/>
            <person name="Mahmud T."/>
            <person name="Martinez-Arias R."/>
            <person name="McHardy A.C."/>
            <person name="Merai M."/>
            <person name="Meyer F."/>
            <person name="Mormann S."/>
            <person name="Munoz-Dorado J."/>
            <person name="Perez J."/>
            <person name="Pradella S."/>
            <person name="Rachid S."/>
            <person name="Raddatz G."/>
            <person name="Rosenau F."/>
            <person name="Rueckert C."/>
            <person name="Sasse F."/>
            <person name="Scharfe M."/>
            <person name="Schuster S.C."/>
            <person name="Suen G."/>
            <person name="Treuner-Lange A."/>
            <person name="Velicer G.J."/>
            <person name="Vorholter F.-J."/>
            <person name="Weissman K.J."/>
            <person name="Welch R.D."/>
            <person name="Wenzel S.C."/>
            <person name="Whitworth D.E."/>
            <person name="Wilhelm S."/>
            <person name="Wittmann C."/>
            <person name="Bloecker H."/>
            <person name="Puehler A."/>
            <person name="Mueller R."/>
        </authorList>
    </citation>
    <scope>NUCLEOTIDE SEQUENCE [LARGE SCALE GENOMIC DNA]</scope>
    <source>
        <strain evidence="3">So ce56</strain>
    </source>
</reference>
<name>A9FVG9_SORC5</name>
<protein>
    <submittedName>
        <fullName evidence="2">Uncharacterized protein</fullName>
    </submittedName>
</protein>